<evidence type="ECO:0000256" key="2">
    <source>
        <dbReference type="SAM" id="Phobius"/>
    </source>
</evidence>
<organism evidence="4 5">
    <name type="scientific">Timema podura</name>
    <name type="common">Walking stick</name>
    <dbReference type="NCBI Taxonomy" id="61482"/>
    <lineage>
        <taxon>Eukaryota</taxon>
        <taxon>Metazoa</taxon>
        <taxon>Ecdysozoa</taxon>
        <taxon>Arthropoda</taxon>
        <taxon>Hexapoda</taxon>
        <taxon>Insecta</taxon>
        <taxon>Pterygota</taxon>
        <taxon>Neoptera</taxon>
        <taxon>Polyneoptera</taxon>
        <taxon>Phasmatodea</taxon>
        <taxon>Timematodea</taxon>
        <taxon>Timematoidea</taxon>
        <taxon>Timematidae</taxon>
        <taxon>Timema</taxon>
    </lineage>
</organism>
<dbReference type="SUPFAM" id="SSF55804">
    <property type="entry name" value="Phoshotransferase/anion transport protein"/>
    <property type="match status" value="1"/>
</dbReference>
<gene>
    <name evidence="4" type="ORF">TPAB3V08_LOCUS5884</name>
</gene>
<keyword evidence="5" id="KW-1185">Reference proteome</keyword>
<evidence type="ECO:0000313" key="5">
    <source>
        <dbReference type="Proteomes" id="UP001153148"/>
    </source>
</evidence>
<keyword evidence="2" id="KW-0812">Transmembrane</keyword>
<dbReference type="EMBL" id="CAJPIN010008284">
    <property type="protein sequence ID" value="CAG2058918.1"/>
    <property type="molecule type" value="Genomic_DNA"/>
</dbReference>
<dbReference type="Proteomes" id="UP001153148">
    <property type="component" value="Unassembled WGS sequence"/>
</dbReference>
<dbReference type="Gene3D" id="3.40.930.10">
    <property type="entry name" value="Mannitol-specific EII, Chain A"/>
    <property type="match status" value="1"/>
</dbReference>
<accession>A0ABN7P0K4</accession>
<dbReference type="InterPro" id="IPR016152">
    <property type="entry name" value="PTrfase/Anion_transptr"/>
</dbReference>
<dbReference type="InterPro" id="IPR003020">
    <property type="entry name" value="HCO3_transpt_euk"/>
</dbReference>
<keyword evidence="2" id="KW-0472">Membrane</keyword>
<comment type="caution">
    <text evidence="4">The sequence shown here is derived from an EMBL/GenBank/DDBJ whole genome shotgun (WGS) entry which is preliminary data.</text>
</comment>
<feature type="transmembrane region" description="Helical" evidence="2">
    <location>
        <begin position="137"/>
        <end position="160"/>
    </location>
</feature>
<evidence type="ECO:0000256" key="1">
    <source>
        <dbReference type="SAM" id="MobiDB-lite"/>
    </source>
</evidence>
<evidence type="ECO:0000259" key="3">
    <source>
        <dbReference type="Pfam" id="PF07565"/>
    </source>
</evidence>
<name>A0ABN7P0K4_TIMPD</name>
<dbReference type="PANTHER" id="PTHR11453">
    <property type="entry name" value="ANION EXCHANGE PROTEIN"/>
    <property type="match status" value="1"/>
</dbReference>
<dbReference type="InterPro" id="IPR013769">
    <property type="entry name" value="Band3_cytoplasmic_dom"/>
</dbReference>
<feature type="domain" description="Band 3 cytoplasmic" evidence="3">
    <location>
        <begin position="193"/>
        <end position="319"/>
    </location>
</feature>
<dbReference type="PANTHER" id="PTHR11453:SF47">
    <property type="entry name" value="ANION EXCHANGE PROTEIN"/>
    <property type="match status" value="1"/>
</dbReference>
<protein>
    <recommendedName>
        <fullName evidence="3">Band 3 cytoplasmic domain-containing protein</fullName>
    </recommendedName>
</protein>
<proteinExistence type="predicted"/>
<evidence type="ECO:0000313" key="4">
    <source>
        <dbReference type="EMBL" id="CAG2058918.1"/>
    </source>
</evidence>
<feature type="region of interest" description="Disordered" evidence="1">
    <location>
        <begin position="1"/>
        <end position="102"/>
    </location>
</feature>
<sequence length="359" mass="40278">MCLIHVSSAVLSTPSPEEGVFSSGSEPQVSERAASFSDSPLFGSPAEASRRVQFQIGDIPETPETNPTKGAEPQDDGNDKSAEPTTAKEHDKKKKKHRTSSSSLYPWDELQQSMGLVGSLVAYNTTCQMFQEECEHMLHLFAVATITTIMVLASSVFLTIEVELGVREMSAVGTVFSQKRPPPCKSRISMTSQLDELHGEGEEREWKETARWIKYEEDVEEGADRWGRPHVASLGFHSLLNLRRCLETGVVLLDLEEKDLPGVAYRVVEQMVVDELILPEDKPTVMRALLLRHRHVNEHDRFRFGTKRSFASYTSLQSLWEDELTSEESHFHAGFTLCAHVIAHSSSPRPPHLLYFLLS</sequence>
<feature type="compositionally biased region" description="Basic and acidic residues" evidence="1">
    <location>
        <begin position="77"/>
        <end position="90"/>
    </location>
</feature>
<reference evidence="4" key="1">
    <citation type="submission" date="2021-03" db="EMBL/GenBank/DDBJ databases">
        <authorList>
            <person name="Tran Van P."/>
        </authorList>
    </citation>
    <scope>NUCLEOTIDE SEQUENCE</scope>
</reference>
<dbReference type="Pfam" id="PF07565">
    <property type="entry name" value="Band_3_cyto"/>
    <property type="match status" value="1"/>
</dbReference>
<keyword evidence="2" id="KW-1133">Transmembrane helix</keyword>